<keyword evidence="3" id="KW-0378">Hydrolase</keyword>
<evidence type="ECO:0000256" key="1">
    <source>
        <dbReference type="SAM" id="MobiDB-lite"/>
    </source>
</evidence>
<feature type="region of interest" description="Disordered" evidence="1">
    <location>
        <begin position="62"/>
        <end position="84"/>
    </location>
</feature>
<feature type="domain" description="DUF4236" evidence="2">
    <location>
        <begin position="3"/>
        <end position="56"/>
    </location>
</feature>
<dbReference type="Gene3D" id="1.25.40.10">
    <property type="entry name" value="Tetratricopeptide repeat domain"/>
    <property type="match status" value="1"/>
</dbReference>
<dbReference type="GO" id="GO:0004527">
    <property type="term" value="F:exonuclease activity"/>
    <property type="evidence" value="ECO:0007669"/>
    <property type="project" value="UniProtKB-KW"/>
</dbReference>
<dbReference type="SMART" id="SM00028">
    <property type="entry name" value="TPR"/>
    <property type="match status" value="2"/>
</dbReference>
<gene>
    <name evidence="3" type="ORF">NITHO_4970004</name>
</gene>
<organism evidence="3 4">
    <name type="scientific">Nitrolancea hollandica Lb</name>
    <dbReference type="NCBI Taxonomy" id="1129897"/>
    <lineage>
        <taxon>Bacteria</taxon>
        <taxon>Pseudomonadati</taxon>
        <taxon>Thermomicrobiota</taxon>
        <taxon>Thermomicrobia</taxon>
        <taxon>Sphaerobacterales</taxon>
        <taxon>Sphaerobacterineae</taxon>
        <taxon>Sphaerobacteraceae</taxon>
        <taxon>Nitrolancea</taxon>
    </lineage>
</organism>
<proteinExistence type="predicted"/>
<evidence type="ECO:0000259" key="2">
    <source>
        <dbReference type="Pfam" id="PF14020"/>
    </source>
</evidence>
<evidence type="ECO:0000313" key="4">
    <source>
        <dbReference type="Proteomes" id="UP000004221"/>
    </source>
</evidence>
<keyword evidence="3" id="KW-0269">Exonuclease</keyword>
<keyword evidence="3" id="KW-0540">Nuclease</keyword>
<dbReference type="Proteomes" id="UP000004221">
    <property type="component" value="Unassembled WGS sequence"/>
</dbReference>
<evidence type="ECO:0000313" key="3">
    <source>
        <dbReference type="EMBL" id="CCF85433.1"/>
    </source>
</evidence>
<name>I4EL71_9BACT</name>
<dbReference type="AlphaFoldDB" id="I4EL71"/>
<dbReference type="SUPFAM" id="SSF48452">
    <property type="entry name" value="TPR-like"/>
    <property type="match status" value="1"/>
</dbReference>
<dbReference type="InterPro" id="IPR025330">
    <property type="entry name" value="DUF4236"/>
</dbReference>
<accession>I4EL71</accession>
<reference evidence="3 4" key="1">
    <citation type="journal article" date="2012" name="ISME J.">
        <title>Nitrification expanded: discovery, physiology and genomics of a nitrite-oxidizing bacterium from the phylum Chloroflexi.</title>
        <authorList>
            <person name="Sorokin D.Y."/>
            <person name="Lucker S."/>
            <person name="Vejmelkova D."/>
            <person name="Kostrikina N.A."/>
            <person name="Kleerebezem R."/>
            <person name="Rijpstra W.I."/>
            <person name="Damste J.S."/>
            <person name="Le Paslier D."/>
            <person name="Muyzer G."/>
            <person name="Wagner M."/>
            <person name="van Loosdrecht M.C."/>
            <person name="Daims H."/>
        </authorList>
    </citation>
    <scope>NUCLEOTIDE SEQUENCE [LARGE SCALE GENOMIC DNA]</scope>
    <source>
        <strain evidence="4">none</strain>
    </source>
</reference>
<sequence length="326" mass="35442">MGFRMRRSIRIAKGIRLNLSKTGVGVSVGGKFGRYSINSSGRRTISVRTGIPGLSYVEQKQIGGSRRRPQPTHQPPAPAKPGLFAPSGEKGLYKALHQDNVQAIEAVGRQHQEYRVLAYSLAGLKLLNTDPSRAMRLLTDAFEAGQDPGAHPFVAKYLHVQLTLAVAPGVEAELPLGRDAVGLSLAELRQAEGDLVGAIDVVEHLEPTSYAAVSLAELYAAVGKHQAVVDLTDGITNEDDLTALLLVYRGIALHELRLFDAALEAFKEALRSRSRDGAIRMLAWYERASLYASQGKQALVRRDLERIIAVDSTYKDVRIQLAALSS</sequence>
<protein>
    <submittedName>
        <fullName evidence="3">Putative 3'-5' exonuclease</fullName>
    </submittedName>
</protein>
<dbReference type="InterPro" id="IPR019734">
    <property type="entry name" value="TPR_rpt"/>
</dbReference>
<comment type="caution">
    <text evidence="3">The sequence shown here is derived from an EMBL/GenBank/DDBJ whole genome shotgun (WGS) entry which is preliminary data.</text>
</comment>
<keyword evidence="4" id="KW-1185">Reference proteome</keyword>
<dbReference type="Pfam" id="PF14020">
    <property type="entry name" value="DUF4236"/>
    <property type="match status" value="1"/>
</dbReference>
<dbReference type="InterPro" id="IPR011990">
    <property type="entry name" value="TPR-like_helical_dom_sf"/>
</dbReference>
<dbReference type="EMBL" id="CAGS01000442">
    <property type="protein sequence ID" value="CCF85433.1"/>
    <property type="molecule type" value="Genomic_DNA"/>
</dbReference>
<dbReference type="OrthoDB" id="4303260at2"/>